<reference evidence="2 3" key="1">
    <citation type="submission" date="2018-04" db="EMBL/GenBank/DDBJ databases">
        <title>Genome sequencing of Gemmobacter.</title>
        <authorList>
            <person name="Yi H."/>
            <person name="Baek M.-G."/>
        </authorList>
    </citation>
    <scope>NUCLEOTIDE SEQUENCE [LARGE SCALE GENOMIC DNA]</scope>
    <source>
        <strain evidence="2 3">HYN0069</strain>
    </source>
</reference>
<dbReference type="AlphaFoldDB" id="A0A2S0UNZ4"/>
<evidence type="ECO:0000256" key="1">
    <source>
        <dbReference type="PROSITE-ProRule" id="PRU00339"/>
    </source>
</evidence>
<dbReference type="Gene3D" id="1.25.40.10">
    <property type="entry name" value="Tetratricopeptide repeat domain"/>
    <property type="match status" value="1"/>
</dbReference>
<protein>
    <submittedName>
        <fullName evidence="2">Uncharacterized protein</fullName>
    </submittedName>
</protein>
<dbReference type="OrthoDB" id="8445347at2"/>
<accession>A0A2S0UNZ4</accession>
<evidence type="ECO:0000313" key="3">
    <source>
        <dbReference type="Proteomes" id="UP000244496"/>
    </source>
</evidence>
<dbReference type="Pfam" id="PF13432">
    <property type="entry name" value="TPR_16"/>
    <property type="match status" value="1"/>
</dbReference>
<dbReference type="SMART" id="SM00028">
    <property type="entry name" value="TPR"/>
    <property type="match status" value="2"/>
</dbReference>
<dbReference type="EMBL" id="CP028918">
    <property type="protein sequence ID" value="AWB49517.1"/>
    <property type="molecule type" value="Genomic_DNA"/>
</dbReference>
<gene>
    <name evidence="2" type="ORF">HYN69_14315</name>
</gene>
<organism evidence="2 3">
    <name type="scientific">Paragemmobacter aquarius</name>
    <dbReference type="NCBI Taxonomy" id="2169400"/>
    <lineage>
        <taxon>Bacteria</taxon>
        <taxon>Pseudomonadati</taxon>
        <taxon>Pseudomonadota</taxon>
        <taxon>Alphaproteobacteria</taxon>
        <taxon>Rhodobacterales</taxon>
        <taxon>Paracoccaceae</taxon>
        <taxon>Paragemmobacter</taxon>
    </lineage>
</organism>
<dbReference type="InterPro" id="IPR019734">
    <property type="entry name" value="TPR_rpt"/>
</dbReference>
<feature type="repeat" description="TPR" evidence="1">
    <location>
        <begin position="45"/>
        <end position="78"/>
    </location>
</feature>
<dbReference type="InterPro" id="IPR011990">
    <property type="entry name" value="TPR-like_helical_dom_sf"/>
</dbReference>
<dbReference type="SUPFAM" id="SSF48452">
    <property type="entry name" value="TPR-like"/>
    <property type="match status" value="1"/>
</dbReference>
<name>A0A2S0UNZ4_9RHOB</name>
<dbReference type="Proteomes" id="UP000244496">
    <property type="component" value="Chromosome"/>
</dbReference>
<proteinExistence type="predicted"/>
<evidence type="ECO:0000313" key="2">
    <source>
        <dbReference type="EMBL" id="AWB49517.1"/>
    </source>
</evidence>
<dbReference type="PROSITE" id="PS51257">
    <property type="entry name" value="PROKAR_LIPOPROTEIN"/>
    <property type="match status" value="1"/>
</dbReference>
<dbReference type="PROSITE" id="PS50005">
    <property type="entry name" value="TPR"/>
    <property type="match status" value="1"/>
</dbReference>
<sequence length="173" mass="18901">MRAILLCSVFLGLAACTENSLGNLSSTSDGAASVADTSNVAYYPDDQYIVSGKTQFAEGNYGKSFTAFKKALDVQPKDPQALLGYAASADMLRRFDQADAAYRTLQPMIGNRIEFHNNYGYSLLLRGDLKGARKHFLIAYEMDPANPITANNLQMLRNSVNYPKRSAGDLQGI</sequence>
<keyword evidence="3" id="KW-1185">Reference proteome</keyword>
<dbReference type="KEGG" id="geh:HYN69_14315"/>
<keyword evidence="1" id="KW-0802">TPR repeat</keyword>
<dbReference type="RefSeq" id="WP_108436334.1">
    <property type="nucleotide sequence ID" value="NZ_CP028918.1"/>
</dbReference>